<dbReference type="PANTHER" id="PTHR42773">
    <property type="entry name" value="METALLO-BETA-LACTAMASE-RELATED"/>
    <property type="match status" value="1"/>
</dbReference>
<evidence type="ECO:0000313" key="2">
    <source>
        <dbReference type="EMBL" id="UFP93869.1"/>
    </source>
</evidence>
<organism evidence="2 3">
    <name type="scientific">Gloeobacter morelensis MG652769</name>
    <dbReference type="NCBI Taxonomy" id="2781736"/>
    <lineage>
        <taxon>Bacteria</taxon>
        <taxon>Bacillati</taxon>
        <taxon>Cyanobacteriota</taxon>
        <taxon>Cyanophyceae</taxon>
        <taxon>Gloeobacterales</taxon>
        <taxon>Gloeobacteraceae</taxon>
        <taxon>Gloeobacter</taxon>
        <taxon>Gloeobacter morelensis</taxon>
    </lineage>
</organism>
<dbReference type="InterPro" id="IPR036866">
    <property type="entry name" value="RibonucZ/Hydroxyglut_hydro"/>
</dbReference>
<evidence type="ECO:0000313" key="3">
    <source>
        <dbReference type="Proteomes" id="UP001054846"/>
    </source>
</evidence>
<keyword evidence="3" id="KW-1185">Reference proteome</keyword>
<feature type="domain" description="Metallo-beta-lactamase" evidence="1">
    <location>
        <begin position="25"/>
        <end position="190"/>
    </location>
</feature>
<dbReference type="SMART" id="SM00849">
    <property type="entry name" value="Lactamase_B"/>
    <property type="match status" value="1"/>
</dbReference>
<name>A0ABY3PJS0_9CYAN</name>
<proteinExistence type="predicted"/>
<dbReference type="Proteomes" id="UP001054846">
    <property type="component" value="Chromosome"/>
</dbReference>
<evidence type="ECO:0000259" key="1">
    <source>
        <dbReference type="SMART" id="SM00849"/>
    </source>
</evidence>
<dbReference type="RefSeq" id="WP_230840926.1">
    <property type="nucleotide sequence ID" value="NZ_CP063845.1"/>
</dbReference>
<reference evidence="2 3" key="1">
    <citation type="journal article" date="2021" name="Genome Biol. Evol.">
        <title>Complete Genome Sequencing of a Novel Gloeobacter Species from a Waterfall Cave in Mexico.</title>
        <authorList>
            <person name="Saw J.H."/>
            <person name="Cardona T."/>
            <person name="Montejano G."/>
        </authorList>
    </citation>
    <scope>NUCLEOTIDE SEQUENCE [LARGE SCALE GENOMIC DNA]</scope>
    <source>
        <strain evidence="2">MG652769</strain>
    </source>
</reference>
<sequence>MENFAADRRIFADLLGFKPNRHTLGGASYLIVATPDNGLRGNWLIDCPAFSEENCTLLEGVGGIGAIFLTHRGAIGQVEEFCHHFRAAVRIHEQEAYLVKAREVEVRAFGGDCELDAGLLALWTPGHSPGSSCLLWQAHGGMLFSGRHLLPTSDGGAMPVRMGRTFHWPRQLASAERLGAYSYRHICPGAATGLLRSRRTIVLES</sequence>
<dbReference type="Gene3D" id="3.60.15.10">
    <property type="entry name" value="Ribonuclease Z/Hydroxyacylglutathione hydrolase-like"/>
    <property type="match status" value="1"/>
</dbReference>
<dbReference type="EMBL" id="CP063845">
    <property type="protein sequence ID" value="UFP93869.1"/>
    <property type="molecule type" value="Genomic_DNA"/>
</dbReference>
<dbReference type="InterPro" id="IPR001279">
    <property type="entry name" value="Metallo-B-lactamas"/>
</dbReference>
<protein>
    <submittedName>
        <fullName evidence="2">MBL fold metallo-hydrolase</fullName>
    </submittedName>
</protein>
<gene>
    <name evidence="2" type="ORF">ISF26_19165</name>
</gene>
<accession>A0ABY3PJS0</accession>
<dbReference type="SUPFAM" id="SSF56281">
    <property type="entry name" value="Metallo-hydrolase/oxidoreductase"/>
    <property type="match status" value="1"/>
</dbReference>
<dbReference type="PANTHER" id="PTHR42773:SF3">
    <property type="entry name" value="SLR0630 PROTEIN"/>
    <property type="match status" value="1"/>
</dbReference>